<comment type="caution">
    <text evidence="1">The sequence shown here is derived from an EMBL/GenBank/DDBJ whole genome shotgun (WGS) entry which is preliminary data.</text>
</comment>
<evidence type="ECO:0000313" key="1">
    <source>
        <dbReference type="EMBL" id="EJW95298.1"/>
    </source>
</evidence>
<name>J9FLI6_9ZZZZ</name>
<dbReference type="AlphaFoldDB" id="J9FLI6"/>
<proteinExistence type="predicted"/>
<sequence>MVFISGASLRFLPSSLSSSTHSSGNICSICEGISPEKIEFLAYCVAVGKIL</sequence>
<reference evidence="1" key="1">
    <citation type="journal article" date="2012" name="PLoS ONE">
        <title>Gene sets for utilization of primary and secondary nutrition supplies in the distal gut of endangered iberian lynx.</title>
        <authorList>
            <person name="Alcaide M."/>
            <person name="Messina E."/>
            <person name="Richter M."/>
            <person name="Bargiela R."/>
            <person name="Peplies J."/>
            <person name="Huws S.A."/>
            <person name="Newbold C.J."/>
            <person name="Golyshin P.N."/>
            <person name="Simon M.A."/>
            <person name="Lopez G."/>
            <person name="Yakimov M.M."/>
            <person name="Ferrer M."/>
        </authorList>
    </citation>
    <scope>NUCLEOTIDE SEQUENCE</scope>
</reference>
<gene>
    <name evidence="1" type="ORF">EVA_16594</name>
</gene>
<dbReference type="EMBL" id="AMCI01005891">
    <property type="protein sequence ID" value="EJW95298.1"/>
    <property type="molecule type" value="Genomic_DNA"/>
</dbReference>
<accession>J9FLI6</accession>
<organism evidence="1">
    <name type="scientific">gut metagenome</name>
    <dbReference type="NCBI Taxonomy" id="749906"/>
    <lineage>
        <taxon>unclassified sequences</taxon>
        <taxon>metagenomes</taxon>
        <taxon>organismal metagenomes</taxon>
    </lineage>
</organism>
<protein>
    <submittedName>
        <fullName evidence="1">Secreted protein</fullName>
    </submittedName>
</protein>